<dbReference type="AlphaFoldDB" id="A0A183LXB1"/>
<sequence length="34" mass="4160">MKQEIDNLYIDFLKELHKNVGFFPVNEIVILYYL</sequence>
<reference evidence="1 2" key="1">
    <citation type="submission" date="2018-11" db="EMBL/GenBank/DDBJ databases">
        <authorList>
            <consortium name="Pathogen Informatics"/>
        </authorList>
    </citation>
    <scope>NUCLEOTIDE SEQUENCE [LARGE SCALE GENOMIC DNA]</scope>
    <source>
        <strain evidence="1 2">Zambia</strain>
    </source>
</reference>
<accession>A0A183LXB1</accession>
<name>A0A183LXB1_9TREM</name>
<gene>
    <name evidence="1" type="ORF">SMRZ_LOCUS8436</name>
</gene>
<dbReference type="Proteomes" id="UP000277204">
    <property type="component" value="Unassembled WGS sequence"/>
</dbReference>
<dbReference type="EMBL" id="UZAI01003661">
    <property type="protein sequence ID" value="VDO81411.1"/>
    <property type="molecule type" value="Genomic_DNA"/>
</dbReference>
<keyword evidence="2" id="KW-1185">Reference proteome</keyword>
<evidence type="ECO:0000313" key="1">
    <source>
        <dbReference type="EMBL" id="VDO81411.1"/>
    </source>
</evidence>
<organism evidence="1 2">
    <name type="scientific">Schistosoma margrebowiei</name>
    <dbReference type="NCBI Taxonomy" id="48269"/>
    <lineage>
        <taxon>Eukaryota</taxon>
        <taxon>Metazoa</taxon>
        <taxon>Spiralia</taxon>
        <taxon>Lophotrochozoa</taxon>
        <taxon>Platyhelminthes</taxon>
        <taxon>Trematoda</taxon>
        <taxon>Digenea</taxon>
        <taxon>Strigeidida</taxon>
        <taxon>Schistosomatoidea</taxon>
        <taxon>Schistosomatidae</taxon>
        <taxon>Schistosoma</taxon>
    </lineage>
</organism>
<protein>
    <submittedName>
        <fullName evidence="1">Uncharacterized protein</fullName>
    </submittedName>
</protein>
<evidence type="ECO:0000313" key="2">
    <source>
        <dbReference type="Proteomes" id="UP000277204"/>
    </source>
</evidence>
<proteinExistence type="predicted"/>